<reference evidence="2" key="1">
    <citation type="submission" date="2023-10" db="EMBL/GenBank/DDBJ databases">
        <authorList>
            <person name="Chen Y."/>
            <person name="Shah S."/>
            <person name="Dougan E. K."/>
            <person name="Thang M."/>
            <person name="Chan C."/>
        </authorList>
    </citation>
    <scope>NUCLEOTIDE SEQUENCE [LARGE SCALE GENOMIC DNA]</scope>
</reference>
<feature type="non-terminal residue" evidence="2">
    <location>
        <position position="1"/>
    </location>
</feature>
<gene>
    <name evidence="2" type="ORF">PCOR1329_LOCUS7978</name>
</gene>
<name>A0ABN9Q5G9_9DINO</name>
<proteinExistence type="predicted"/>
<evidence type="ECO:0000256" key="1">
    <source>
        <dbReference type="SAM" id="MobiDB-lite"/>
    </source>
</evidence>
<evidence type="ECO:0000313" key="2">
    <source>
        <dbReference type="EMBL" id="CAK0799577.1"/>
    </source>
</evidence>
<feature type="region of interest" description="Disordered" evidence="1">
    <location>
        <begin position="218"/>
        <end position="244"/>
    </location>
</feature>
<organism evidence="2 3">
    <name type="scientific">Prorocentrum cordatum</name>
    <dbReference type="NCBI Taxonomy" id="2364126"/>
    <lineage>
        <taxon>Eukaryota</taxon>
        <taxon>Sar</taxon>
        <taxon>Alveolata</taxon>
        <taxon>Dinophyceae</taxon>
        <taxon>Prorocentrales</taxon>
        <taxon>Prorocentraceae</taxon>
        <taxon>Prorocentrum</taxon>
    </lineage>
</organism>
<evidence type="ECO:0000313" key="3">
    <source>
        <dbReference type="Proteomes" id="UP001189429"/>
    </source>
</evidence>
<sequence length="263" mass="26708">APGPVGGAARAAMASGRAPCRRGAEERPLFAACLALCAFAASAGQVCVDVPWVDSSGRSCSTYELGYGSGPLCNKSGSYGYGWDDKFWGTFADWATDEHDASTACCACGGGLSTQASTAASTASRQMKSTINLTVDHVDRRMAVVCGAEYYDICGGSGYTLGCGSGCESGAPYTDVNCTCCCQAGNATLTSSSSTSTFSTTTGTSTSATNITESSSTILTSTSQTSPVSGTTSFTTTTGTSSASLSSTTEKQQYVCDVHECDK</sequence>
<protein>
    <recommendedName>
        <fullName evidence="4">Cellulase</fullName>
    </recommendedName>
</protein>
<keyword evidence="3" id="KW-1185">Reference proteome</keyword>
<accession>A0ABN9Q5G9</accession>
<evidence type="ECO:0008006" key="4">
    <source>
        <dbReference type="Google" id="ProtNLM"/>
    </source>
</evidence>
<dbReference type="EMBL" id="CAUYUJ010002180">
    <property type="protein sequence ID" value="CAK0799577.1"/>
    <property type="molecule type" value="Genomic_DNA"/>
</dbReference>
<dbReference type="Proteomes" id="UP001189429">
    <property type="component" value="Unassembled WGS sequence"/>
</dbReference>
<comment type="caution">
    <text evidence="2">The sequence shown here is derived from an EMBL/GenBank/DDBJ whole genome shotgun (WGS) entry which is preliminary data.</text>
</comment>